<dbReference type="RefSeq" id="WP_089742530.1">
    <property type="nucleotide sequence ID" value="NZ_FOGL01000016.1"/>
</dbReference>
<dbReference type="AlphaFoldDB" id="A0A1H9U7L0"/>
<sequence>MKKNAVILLLVLTATILSACSLEPEVEKRYKQENPLVADIIIPETLSHTELSTFEVILQQEGAEVEDADFVHFEIWKQDGSIKYGMEEANEIGNGIYQISKRINRDGLYYIKVHAGNNGSLIMPQKQFVVGELSENELEFLQSGAKVENQTEESHH</sequence>
<dbReference type="Pfam" id="PF13115">
    <property type="entry name" value="YtkA"/>
    <property type="match status" value="1"/>
</dbReference>
<accession>A0A1H9U7L0</accession>
<feature type="domain" description="YtkA-like" evidence="2">
    <location>
        <begin position="31"/>
        <end position="114"/>
    </location>
</feature>
<dbReference type="Proteomes" id="UP000199687">
    <property type="component" value="Unassembled WGS sequence"/>
</dbReference>
<gene>
    <name evidence="3" type="ORF">SAMN04487944_11662</name>
</gene>
<dbReference type="EMBL" id="FOGL01000016">
    <property type="protein sequence ID" value="SES05251.1"/>
    <property type="molecule type" value="Genomic_DNA"/>
</dbReference>
<keyword evidence="4" id="KW-1185">Reference proteome</keyword>
<dbReference type="PROSITE" id="PS51257">
    <property type="entry name" value="PROKAR_LIPOPROTEIN"/>
    <property type="match status" value="1"/>
</dbReference>
<evidence type="ECO:0000259" key="2">
    <source>
        <dbReference type="Pfam" id="PF13115"/>
    </source>
</evidence>
<dbReference type="STRING" id="531814.SAMN04487944_11662"/>
<dbReference type="InterPro" id="IPR032693">
    <property type="entry name" value="YtkA-like_dom"/>
</dbReference>
<organism evidence="3 4">
    <name type="scientific">Gracilibacillus ureilyticus</name>
    <dbReference type="NCBI Taxonomy" id="531814"/>
    <lineage>
        <taxon>Bacteria</taxon>
        <taxon>Bacillati</taxon>
        <taxon>Bacillota</taxon>
        <taxon>Bacilli</taxon>
        <taxon>Bacillales</taxon>
        <taxon>Bacillaceae</taxon>
        <taxon>Gracilibacillus</taxon>
    </lineage>
</organism>
<dbReference type="OrthoDB" id="2679563at2"/>
<keyword evidence="1" id="KW-0732">Signal</keyword>
<feature type="signal peptide" evidence="1">
    <location>
        <begin position="1"/>
        <end position="19"/>
    </location>
</feature>
<evidence type="ECO:0000313" key="4">
    <source>
        <dbReference type="Proteomes" id="UP000199687"/>
    </source>
</evidence>
<reference evidence="3 4" key="1">
    <citation type="submission" date="2016-10" db="EMBL/GenBank/DDBJ databases">
        <authorList>
            <person name="de Groot N.N."/>
        </authorList>
    </citation>
    <scope>NUCLEOTIDE SEQUENCE [LARGE SCALE GENOMIC DNA]</scope>
    <source>
        <strain evidence="3 4">CGMCC 1.7727</strain>
    </source>
</reference>
<proteinExistence type="predicted"/>
<evidence type="ECO:0000256" key="1">
    <source>
        <dbReference type="SAM" id="SignalP"/>
    </source>
</evidence>
<protein>
    <submittedName>
        <fullName evidence="3">YtkA-like</fullName>
    </submittedName>
</protein>
<name>A0A1H9U7L0_9BACI</name>
<feature type="chain" id="PRO_5011726697" evidence="1">
    <location>
        <begin position="20"/>
        <end position="156"/>
    </location>
</feature>
<evidence type="ECO:0000313" key="3">
    <source>
        <dbReference type="EMBL" id="SES05251.1"/>
    </source>
</evidence>